<evidence type="ECO:0000313" key="1">
    <source>
        <dbReference type="Proteomes" id="UP000046395"/>
    </source>
</evidence>
<dbReference type="PANTHER" id="PTHR34651">
    <property type="entry name" value="SIMILAR TO ENSANGP00000021391"/>
    <property type="match status" value="1"/>
</dbReference>
<proteinExistence type="predicted"/>
<accession>A0A5S6QKI1</accession>
<dbReference type="PANTHER" id="PTHR34651:SF1">
    <property type="entry name" value="SIMILAR TO ENSANGP00000021391"/>
    <property type="match status" value="1"/>
</dbReference>
<dbReference type="WBParaSite" id="TMUE_2000007674.1">
    <property type="protein sequence ID" value="TMUE_2000007674.1"/>
    <property type="gene ID" value="WBGene00291417"/>
</dbReference>
<protein>
    <submittedName>
        <fullName evidence="2">Uncharacterized protein</fullName>
    </submittedName>
</protein>
<sequence>MSSGLRTSVQFETLGTQPEPATGCNCRAIRVTKWISDSQVITLEPVLSYVFSHEDSRKCASPLAHTNTTIHPTHVCSNAGSSSSQLHHCMLSKKVYHLVRSLWPGYRGRPIASDVLRFHFRRRRFPSVTSFFIPYSDIQDEHFGRPLRISGWNTFFSFLKVANLGFPCLVYGVAATFMVKECTEYIVNGRRVRLFFLLSEVDD</sequence>
<name>A0A5S6QKI1_TRIMR</name>
<dbReference type="Proteomes" id="UP000046395">
    <property type="component" value="Unassembled WGS sequence"/>
</dbReference>
<dbReference type="Pfam" id="PF15031">
    <property type="entry name" value="DUF4528"/>
    <property type="match status" value="1"/>
</dbReference>
<keyword evidence="1" id="KW-1185">Reference proteome</keyword>
<dbReference type="InterPro" id="IPR029245">
    <property type="entry name" value="DUF4528"/>
</dbReference>
<evidence type="ECO:0000313" key="2">
    <source>
        <dbReference type="WBParaSite" id="TMUE_2000007674.1"/>
    </source>
</evidence>
<reference evidence="2" key="1">
    <citation type="submission" date="2019-12" db="UniProtKB">
        <authorList>
            <consortium name="WormBaseParasite"/>
        </authorList>
    </citation>
    <scope>IDENTIFICATION</scope>
</reference>
<organism evidence="1 2">
    <name type="scientific">Trichuris muris</name>
    <name type="common">Mouse whipworm</name>
    <dbReference type="NCBI Taxonomy" id="70415"/>
    <lineage>
        <taxon>Eukaryota</taxon>
        <taxon>Metazoa</taxon>
        <taxon>Ecdysozoa</taxon>
        <taxon>Nematoda</taxon>
        <taxon>Enoplea</taxon>
        <taxon>Dorylaimia</taxon>
        <taxon>Trichinellida</taxon>
        <taxon>Trichuridae</taxon>
        <taxon>Trichuris</taxon>
    </lineage>
</organism>
<dbReference type="AlphaFoldDB" id="A0A5S6QKI1"/>